<evidence type="ECO:0000313" key="1">
    <source>
        <dbReference type="EMBL" id="MPM22173.1"/>
    </source>
</evidence>
<dbReference type="EMBL" id="VSSQ01003752">
    <property type="protein sequence ID" value="MPM22173.1"/>
    <property type="molecule type" value="Genomic_DNA"/>
</dbReference>
<name>A0A644Y6I1_9ZZZZ</name>
<proteinExistence type="predicted"/>
<accession>A0A644Y6I1</accession>
<dbReference type="AlphaFoldDB" id="A0A644Y6I1"/>
<reference evidence="1" key="1">
    <citation type="submission" date="2019-08" db="EMBL/GenBank/DDBJ databases">
        <authorList>
            <person name="Kucharzyk K."/>
            <person name="Murdoch R.W."/>
            <person name="Higgins S."/>
            <person name="Loffler F."/>
        </authorList>
    </citation>
    <scope>NUCLEOTIDE SEQUENCE</scope>
</reference>
<sequence>MVHCALAPPGGKAHPQRIRLGLILDIVHMPADERGDVLNRLVGKAQAGQNAFGNLFAVVVMRVEPAGFAHAVGLANVVQQRGKAQTFLRRSGGACTKAVLQHVVAVLIRTLFHAARKVELRYQRVPNVQLVDEPQGADG</sequence>
<protein>
    <submittedName>
        <fullName evidence="1">Uncharacterized protein</fullName>
    </submittedName>
</protein>
<comment type="caution">
    <text evidence="1">The sequence shown here is derived from an EMBL/GenBank/DDBJ whole genome shotgun (WGS) entry which is preliminary data.</text>
</comment>
<organism evidence="1">
    <name type="scientific">bioreactor metagenome</name>
    <dbReference type="NCBI Taxonomy" id="1076179"/>
    <lineage>
        <taxon>unclassified sequences</taxon>
        <taxon>metagenomes</taxon>
        <taxon>ecological metagenomes</taxon>
    </lineage>
</organism>
<gene>
    <name evidence="1" type="ORF">SDC9_68624</name>
</gene>